<dbReference type="Gene3D" id="3.40.50.410">
    <property type="entry name" value="von Willebrand factor, type A domain"/>
    <property type="match status" value="1"/>
</dbReference>
<comment type="caution">
    <text evidence="3">The sequence shown here is derived from an EMBL/GenBank/DDBJ whole genome shotgun (WGS) entry which is preliminary data.</text>
</comment>
<dbReference type="GO" id="GO:0016887">
    <property type="term" value="F:ATP hydrolysis activity"/>
    <property type="evidence" value="ECO:0007669"/>
    <property type="project" value="InterPro"/>
</dbReference>
<dbReference type="Proteomes" id="UP000293142">
    <property type="component" value="Unassembled WGS sequence"/>
</dbReference>
<organism evidence="3 4">
    <name type="scientific">Paenibacillus thalictri</name>
    <dbReference type="NCBI Taxonomy" id="2527873"/>
    <lineage>
        <taxon>Bacteria</taxon>
        <taxon>Bacillati</taxon>
        <taxon>Bacillota</taxon>
        <taxon>Bacilli</taxon>
        <taxon>Bacillales</taxon>
        <taxon>Paenibacillaceae</taxon>
        <taxon>Paenibacillus</taxon>
    </lineage>
</organism>
<dbReference type="CDD" id="cd01454">
    <property type="entry name" value="vWA_norD_type"/>
    <property type="match status" value="1"/>
</dbReference>
<dbReference type="SUPFAM" id="SSF53300">
    <property type="entry name" value="vWA-like"/>
    <property type="match status" value="1"/>
</dbReference>
<dbReference type="Gene3D" id="3.40.50.300">
    <property type="entry name" value="P-loop containing nucleotide triphosphate hydrolases"/>
    <property type="match status" value="1"/>
</dbReference>
<evidence type="ECO:0000313" key="4">
    <source>
        <dbReference type="Proteomes" id="UP000293142"/>
    </source>
</evidence>
<dbReference type="GO" id="GO:0005524">
    <property type="term" value="F:ATP binding"/>
    <property type="evidence" value="ECO:0007669"/>
    <property type="project" value="InterPro"/>
</dbReference>
<evidence type="ECO:0000259" key="2">
    <source>
        <dbReference type="PROSITE" id="PS50234"/>
    </source>
</evidence>
<feature type="compositionally biased region" description="Basic and acidic residues" evidence="1">
    <location>
        <begin position="410"/>
        <end position="423"/>
    </location>
</feature>
<accession>A0A4Q9DVL0</accession>
<dbReference type="SUPFAM" id="SSF52540">
    <property type="entry name" value="P-loop containing nucleoside triphosphate hydrolases"/>
    <property type="match status" value="1"/>
</dbReference>
<dbReference type="PROSITE" id="PS50234">
    <property type="entry name" value="VWFA"/>
    <property type="match status" value="1"/>
</dbReference>
<dbReference type="RefSeq" id="WP_131012808.1">
    <property type="nucleotide sequence ID" value="NZ_SIRE01000005.1"/>
</dbReference>
<feature type="domain" description="VWFA" evidence="2">
    <location>
        <begin position="563"/>
        <end position="745"/>
    </location>
</feature>
<dbReference type="InterPro" id="IPR051928">
    <property type="entry name" value="NorD/CobT"/>
</dbReference>
<dbReference type="EMBL" id="SIRE01000005">
    <property type="protein sequence ID" value="TBL80395.1"/>
    <property type="molecule type" value="Genomic_DNA"/>
</dbReference>
<name>A0A4Q9DVL0_9BACL</name>
<gene>
    <name evidence="3" type="ORF">EYB31_08245</name>
</gene>
<dbReference type="AlphaFoldDB" id="A0A4Q9DVL0"/>
<evidence type="ECO:0000313" key="3">
    <source>
        <dbReference type="EMBL" id="TBL80395.1"/>
    </source>
</evidence>
<dbReference type="Pfam" id="PF07728">
    <property type="entry name" value="AAA_5"/>
    <property type="match status" value="1"/>
</dbReference>
<keyword evidence="4" id="KW-1185">Reference proteome</keyword>
<proteinExistence type="predicted"/>
<dbReference type="InterPro" id="IPR002035">
    <property type="entry name" value="VWF_A"/>
</dbReference>
<protein>
    <submittedName>
        <fullName evidence="3">ATPase</fullName>
    </submittedName>
</protein>
<feature type="region of interest" description="Disordered" evidence="1">
    <location>
        <begin position="393"/>
        <end position="458"/>
    </location>
</feature>
<dbReference type="InterPro" id="IPR011704">
    <property type="entry name" value="ATPase_dyneun-rel_AAA"/>
</dbReference>
<evidence type="ECO:0000256" key="1">
    <source>
        <dbReference type="SAM" id="MobiDB-lite"/>
    </source>
</evidence>
<reference evidence="3 4" key="1">
    <citation type="submission" date="2019-02" db="EMBL/GenBank/DDBJ databases">
        <title>Paenibacillus sp. nov., isolated from surface-sterilized tissue of Thalictrum simplex L.</title>
        <authorList>
            <person name="Tuo L."/>
        </authorList>
    </citation>
    <scope>NUCLEOTIDE SEQUENCE [LARGE SCALE GENOMIC DNA]</scope>
    <source>
        <strain evidence="3 4">N2SHLJ1</strain>
    </source>
</reference>
<dbReference type="InterPro" id="IPR036465">
    <property type="entry name" value="vWFA_dom_sf"/>
</dbReference>
<dbReference type="PANTHER" id="PTHR41248:SF1">
    <property type="entry name" value="NORD PROTEIN"/>
    <property type="match status" value="1"/>
</dbReference>
<sequence>MTEYEYYLSPSRQLTDAEKQLVWKKPLTHQISEEERRISQEIKRNWHRGEMKIANILLEGDAGSGKTQLAKALSANFGLPYTKVTCFADMDKSDIIGAILPVISSEQLAALEPEEQTVLNALYESGGFHSITEVVMEVLGITQEQAASKMKQILKLVSQNNDTAAVEYRFYPSEIVRAYRQGYLLEIQEPNVIRDAAVLMALNSALELDGSINLPTEIVRRHPDFITVITTNRSYAGARPLNEALRDRVQHSEKMDLPGKEIMVERAIAKTGFHDEKVLAVLADSIIILDKTARAHAIKGVAGMRSLFYWTDAIAGGASAKQSLYHKVIYKITTDSDEIKLLEDALRNHGLMAGLEGIDKEEADKKEIDKMDVKKQNGSDAVEIRTWGDIDDADFDSDHSAEEQGISVKKSADSEESSSHTSDDLAYMESADLGEDGSPQYHQANPEPMSEEAKARDRDFRKKLNRDAREVVSASIHNKVKLIVHRPDYDKENQREYVRLSKGLMPIVQEIARKTLPLLEHELSNEFARNRYYGGKFQADSVAYRDYKYFAKKRPPTEFPSLAVGLRVDESASMAAFGRLEAAKRAVIAVYEYCQICNIPILIYGDTADVSKIEQMSIFAYTGMDKTDPNDRYRLMKIQARSNNRDGMALRIMAEQLVNSPQQTKLLVSISDGQPKAMDNYTGSYAVTDMQQTIEQFERKGITFLAAAIGQDKDVISDIYGNERFLDITHLHEFPAQLVRIIARYV</sequence>
<dbReference type="OrthoDB" id="9808317at2"/>
<dbReference type="PANTHER" id="PTHR41248">
    <property type="entry name" value="NORD PROTEIN"/>
    <property type="match status" value="1"/>
</dbReference>
<dbReference type="InterPro" id="IPR027417">
    <property type="entry name" value="P-loop_NTPase"/>
</dbReference>